<feature type="compositionally biased region" description="Low complexity" evidence="1">
    <location>
        <begin position="76"/>
        <end position="89"/>
    </location>
</feature>
<accession>A0ABM7U9G0</accession>
<dbReference type="EMBL" id="AP025017">
    <property type="protein sequence ID" value="BDA64022.1"/>
    <property type="molecule type" value="Genomic_DNA"/>
</dbReference>
<feature type="region of interest" description="Disordered" evidence="1">
    <location>
        <begin position="76"/>
        <end position="95"/>
    </location>
</feature>
<feature type="region of interest" description="Disordered" evidence="1">
    <location>
        <begin position="1"/>
        <end position="40"/>
    </location>
</feature>
<keyword evidence="3" id="KW-1185">Reference proteome</keyword>
<name>A0ABM7U9G0_9ACTO</name>
<sequence>MPAAVVHHLPDHAHAAGAQAAQESVPTQMGAGTQAAEHHQPAAARIWVLRHDPHSSTGRGAGRGWAGCARRADAVRSAAAPSGPTAAGRRLVGRRQTARAGIERAGPLDHLVMEAIV</sequence>
<proteinExistence type="predicted"/>
<organism evidence="2 3">
    <name type="scientific">Actinomyces capricornis</name>
    <dbReference type="NCBI Taxonomy" id="2755559"/>
    <lineage>
        <taxon>Bacteria</taxon>
        <taxon>Bacillati</taxon>
        <taxon>Actinomycetota</taxon>
        <taxon>Actinomycetes</taxon>
        <taxon>Actinomycetales</taxon>
        <taxon>Actinomycetaceae</taxon>
        <taxon>Actinomyces</taxon>
    </lineage>
</organism>
<reference evidence="2 3" key="1">
    <citation type="submission" date="2021-08" db="EMBL/GenBank/DDBJ databases">
        <title>Whole genome sequence of novel Actinomyces species strain MAS-1.</title>
        <authorList>
            <person name="Saito M."/>
            <person name="Kuwahara N."/>
            <person name="Takizawa T."/>
            <person name="Gotouda H."/>
            <person name="Ochiai T."/>
        </authorList>
    </citation>
    <scope>NUCLEOTIDE SEQUENCE [LARGE SCALE GENOMIC DNA]</scope>
    <source>
        <strain evidence="2 3">MAS-1</strain>
    </source>
</reference>
<protein>
    <submittedName>
        <fullName evidence="2">Uncharacterized protein</fullName>
    </submittedName>
</protein>
<gene>
    <name evidence="2" type="ORF">MANAM107_08560</name>
</gene>
<dbReference type="Proteomes" id="UP000824496">
    <property type="component" value="Chromosome"/>
</dbReference>
<evidence type="ECO:0000256" key="1">
    <source>
        <dbReference type="SAM" id="MobiDB-lite"/>
    </source>
</evidence>
<evidence type="ECO:0000313" key="2">
    <source>
        <dbReference type="EMBL" id="BDA64022.1"/>
    </source>
</evidence>
<evidence type="ECO:0000313" key="3">
    <source>
        <dbReference type="Proteomes" id="UP000824496"/>
    </source>
</evidence>